<evidence type="ECO:0000313" key="4">
    <source>
        <dbReference type="Proteomes" id="UP000026915"/>
    </source>
</evidence>
<dbReference type="HOGENOM" id="CLU_1952761_0_0_1"/>
<proteinExistence type="predicted"/>
<evidence type="ECO:0000256" key="2">
    <source>
        <dbReference type="SAM" id="SignalP"/>
    </source>
</evidence>
<keyword evidence="2" id="KW-0732">Signal</keyword>
<evidence type="ECO:0000256" key="1">
    <source>
        <dbReference type="SAM" id="Phobius"/>
    </source>
</evidence>
<dbReference type="AlphaFoldDB" id="A0A061FIM5"/>
<name>A0A061FIM5_THECC</name>
<organism evidence="3 4">
    <name type="scientific">Theobroma cacao</name>
    <name type="common">Cacao</name>
    <name type="synonym">Cocoa</name>
    <dbReference type="NCBI Taxonomy" id="3641"/>
    <lineage>
        <taxon>Eukaryota</taxon>
        <taxon>Viridiplantae</taxon>
        <taxon>Streptophyta</taxon>
        <taxon>Embryophyta</taxon>
        <taxon>Tracheophyta</taxon>
        <taxon>Spermatophyta</taxon>
        <taxon>Magnoliopsida</taxon>
        <taxon>eudicotyledons</taxon>
        <taxon>Gunneridae</taxon>
        <taxon>Pentapetalae</taxon>
        <taxon>rosids</taxon>
        <taxon>malvids</taxon>
        <taxon>Malvales</taxon>
        <taxon>Malvaceae</taxon>
        <taxon>Byttnerioideae</taxon>
        <taxon>Theobroma</taxon>
    </lineage>
</organism>
<dbReference type="EMBL" id="CM001886">
    <property type="protein sequence ID" value="EOY16743.1"/>
    <property type="molecule type" value="Genomic_DNA"/>
</dbReference>
<feature type="signal peptide" evidence="2">
    <location>
        <begin position="1"/>
        <end position="20"/>
    </location>
</feature>
<dbReference type="Proteomes" id="UP000026915">
    <property type="component" value="Chromosome 8"/>
</dbReference>
<feature type="transmembrane region" description="Helical" evidence="1">
    <location>
        <begin position="39"/>
        <end position="58"/>
    </location>
</feature>
<gene>
    <name evidence="3" type="ORF">TCM_035622</name>
</gene>
<keyword evidence="1" id="KW-0472">Membrane</keyword>
<sequence length="129" mass="14375">MKILSMLLFLISLLFPFFLASQSATILVDGVSEWENPSVNVGDSIMAPFSPWFLLLYFQQWLPQNMPRLSKAPHKSLSRAASRKCNHPFTRITSSSGSSTDFRWISCVIFPSISMAIPASPGGFTSTKR</sequence>
<keyword evidence="1" id="KW-1133">Transmembrane helix</keyword>
<dbReference type="Gramene" id="EOY16743">
    <property type="protein sequence ID" value="EOY16743"/>
    <property type="gene ID" value="TCM_035622"/>
</dbReference>
<feature type="chain" id="PRO_5001602624" evidence="2">
    <location>
        <begin position="21"/>
        <end position="129"/>
    </location>
</feature>
<keyword evidence="4" id="KW-1185">Reference proteome</keyword>
<evidence type="ECO:0000313" key="3">
    <source>
        <dbReference type="EMBL" id="EOY16743.1"/>
    </source>
</evidence>
<accession>A0A061FIM5</accession>
<keyword evidence="1" id="KW-0812">Transmembrane</keyword>
<protein>
    <submittedName>
        <fullName evidence="3">Cupredoxin superfamily protein isoform 3</fullName>
    </submittedName>
</protein>
<reference evidence="3 4" key="1">
    <citation type="journal article" date="2013" name="Genome Biol.">
        <title>The genome sequence of the most widely cultivated cacao type and its use to identify candidate genes regulating pod color.</title>
        <authorList>
            <person name="Motamayor J.C."/>
            <person name="Mockaitis K."/>
            <person name="Schmutz J."/>
            <person name="Haiminen N."/>
            <person name="Iii D.L."/>
            <person name="Cornejo O."/>
            <person name="Findley S.D."/>
            <person name="Zheng P."/>
            <person name="Utro F."/>
            <person name="Royaert S."/>
            <person name="Saski C."/>
            <person name="Jenkins J."/>
            <person name="Podicheti R."/>
            <person name="Zhao M."/>
            <person name="Scheffler B.E."/>
            <person name="Stack J.C."/>
            <person name="Feltus F.A."/>
            <person name="Mustiga G.M."/>
            <person name="Amores F."/>
            <person name="Phillips W."/>
            <person name="Marelli J.P."/>
            <person name="May G.D."/>
            <person name="Shapiro H."/>
            <person name="Ma J."/>
            <person name="Bustamante C.D."/>
            <person name="Schnell R.J."/>
            <person name="Main D."/>
            <person name="Gilbert D."/>
            <person name="Parida L."/>
            <person name="Kuhn D.N."/>
        </authorList>
    </citation>
    <scope>NUCLEOTIDE SEQUENCE [LARGE SCALE GENOMIC DNA]</scope>
    <source>
        <strain evidence="4">cv. Matina 1-6</strain>
    </source>
</reference>